<sequence length="248" mass="28076">MENTKSKYNHLDTKIRNIENKLKPILSTPLNPETTRSDQRVVEKFHHSLRFMKDRLSAEMESTNEPRHVEDIVQRVILLQKAAHAWTEGRPVNSGGEESSCSFVESCVTDDDSGVAGFKVYGNPVFDGGVGDDIEDIGDDSTVGGYEGDVIRVAERDEGEESEAVNKNVEKEVLEIDYQKDENVDQEEEENEEDHDDYNDEEEEEGDRKCCYKVIFWGVITVMAWMTVLIGFPVFPDQHSSVILLAPT</sequence>
<dbReference type="Pfam" id="PF24583">
    <property type="entry name" value="DUF7610"/>
    <property type="match status" value="1"/>
</dbReference>
<evidence type="ECO:0000256" key="2">
    <source>
        <dbReference type="SAM" id="Phobius"/>
    </source>
</evidence>
<proteinExistence type="predicted"/>
<dbReference type="InterPro" id="IPR056029">
    <property type="entry name" value="DUF7610"/>
</dbReference>
<evidence type="ECO:0000313" key="4">
    <source>
        <dbReference type="EMBL" id="KAK9665669.1"/>
    </source>
</evidence>
<dbReference type="EMBL" id="JBDFQZ010000014">
    <property type="protein sequence ID" value="KAK9665669.1"/>
    <property type="molecule type" value="Genomic_DNA"/>
</dbReference>
<name>A0AAW1GP89_SAPOF</name>
<keyword evidence="5" id="KW-1185">Reference proteome</keyword>
<feature type="compositionally biased region" description="Acidic residues" evidence="1">
    <location>
        <begin position="184"/>
        <end position="204"/>
    </location>
</feature>
<keyword evidence="2" id="KW-1133">Transmembrane helix</keyword>
<feature type="domain" description="DUF7610" evidence="3">
    <location>
        <begin position="11"/>
        <end position="88"/>
    </location>
</feature>
<feature type="region of interest" description="Disordered" evidence="1">
    <location>
        <begin position="178"/>
        <end position="204"/>
    </location>
</feature>
<protein>
    <recommendedName>
        <fullName evidence="3">DUF7610 domain-containing protein</fullName>
    </recommendedName>
</protein>
<reference evidence="4" key="1">
    <citation type="submission" date="2024-03" db="EMBL/GenBank/DDBJ databases">
        <title>WGS assembly of Saponaria officinalis var. Norfolk2.</title>
        <authorList>
            <person name="Jenkins J."/>
            <person name="Shu S."/>
            <person name="Grimwood J."/>
            <person name="Barry K."/>
            <person name="Goodstein D."/>
            <person name="Schmutz J."/>
            <person name="Leebens-Mack J."/>
            <person name="Osbourn A."/>
        </authorList>
    </citation>
    <scope>NUCLEOTIDE SEQUENCE [LARGE SCALE GENOMIC DNA]</scope>
    <source>
        <strain evidence="4">JIC</strain>
    </source>
</reference>
<keyword evidence="2" id="KW-0472">Membrane</keyword>
<evidence type="ECO:0000259" key="3">
    <source>
        <dbReference type="Pfam" id="PF24583"/>
    </source>
</evidence>
<evidence type="ECO:0000256" key="1">
    <source>
        <dbReference type="SAM" id="MobiDB-lite"/>
    </source>
</evidence>
<organism evidence="4 5">
    <name type="scientific">Saponaria officinalis</name>
    <name type="common">Common soapwort</name>
    <name type="synonym">Lychnis saponaria</name>
    <dbReference type="NCBI Taxonomy" id="3572"/>
    <lineage>
        <taxon>Eukaryota</taxon>
        <taxon>Viridiplantae</taxon>
        <taxon>Streptophyta</taxon>
        <taxon>Embryophyta</taxon>
        <taxon>Tracheophyta</taxon>
        <taxon>Spermatophyta</taxon>
        <taxon>Magnoliopsida</taxon>
        <taxon>eudicotyledons</taxon>
        <taxon>Gunneridae</taxon>
        <taxon>Pentapetalae</taxon>
        <taxon>Caryophyllales</taxon>
        <taxon>Caryophyllaceae</taxon>
        <taxon>Caryophylleae</taxon>
        <taxon>Saponaria</taxon>
    </lineage>
</organism>
<comment type="caution">
    <text evidence="4">The sequence shown here is derived from an EMBL/GenBank/DDBJ whole genome shotgun (WGS) entry which is preliminary data.</text>
</comment>
<dbReference type="AlphaFoldDB" id="A0AAW1GP89"/>
<keyword evidence="2" id="KW-0812">Transmembrane</keyword>
<dbReference type="Proteomes" id="UP001443914">
    <property type="component" value="Unassembled WGS sequence"/>
</dbReference>
<accession>A0AAW1GP89</accession>
<feature type="transmembrane region" description="Helical" evidence="2">
    <location>
        <begin position="214"/>
        <end position="235"/>
    </location>
</feature>
<evidence type="ECO:0000313" key="5">
    <source>
        <dbReference type="Proteomes" id="UP001443914"/>
    </source>
</evidence>
<gene>
    <name evidence="4" type="ORF">RND81_14G127700</name>
</gene>